<sequence length="449" mass="51273">MEFTRIEEATDWLLNQVNPIPRPDMTKMYQALEYMGNPHLGLPVLHITGTNGKGSVVAYLRDLFQSQGLNVGSFTSPHIERFNERISYNHEQISDEAVIRWTNRLKELNTYMETHSEYGRLIYFELFTILACLYFQEKKPDVCLIEAGIGGMHDCSNVLDGQVSVITSIGLDHAEMLGDTKEKIAYEKAGIIKPGHSAVTGYMEEGPLAVIDQWAQDHHAKAYHYDKEYQVSQVKDLGPHGAEFIFKSPLCLNESLAVKIAMIGEHQVHNAATALQAFILWMQDHHLEIDWSKALHALSQTHWIGRLEAISEDPLIYLDGAHNMEGLTALKEVVSHQFKDYQIELIYAGLRKKNQHDQVPLLLTFEVDQVNFTAFDHFEAMELADFQAILEQTDKPIKQTYHLVEDWPTWIDQYCHDHSGSDRSLLLITGSLYFVSQVREYILSQKLNG</sequence>
<evidence type="ECO:0000313" key="15">
    <source>
        <dbReference type="Proteomes" id="UP001229251"/>
    </source>
</evidence>
<evidence type="ECO:0000256" key="11">
    <source>
        <dbReference type="PIRNR" id="PIRNR001563"/>
    </source>
</evidence>
<dbReference type="RefSeq" id="WP_285065613.1">
    <property type="nucleotide sequence ID" value="NZ_JASOOE010000006.1"/>
</dbReference>
<comment type="catalytic activity">
    <reaction evidence="10">
        <text>(6S)-5,6,7,8-tetrahydrofolyl-(gamma-L-Glu)(n) + L-glutamate + ATP = (6S)-5,6,7,8-tetrahydrofolyl-(gamma-L-Glu)(n+1) + ADP + phosphate + H(+)</text>
        <dbReference type="Rhea" id="RHEA:10580"/>
        <dbReference type="Rhea" id="RHEA-COMP:14738"/>
        <dbReference type="Rhea" id="RHEA-COMP:14740"/>
        <dbReference type="ChEBI" id="CHEBI:15378"/>
        <dbReference type="ChEBI" id="CHEBI:29985"/>
        <dbReference type="ChEBI" id="CHEBI:30616"/>
        <dbReference type="ChEBI" id="CHEBI:43474"/>
        <dbReference type="ChEBI" id="CHEBI:141005"/>
        <dbReference type="ChEBI" id="CHEBI:456216"/>
        <dbReference type="EC" id="6.3.2.17"/>
    </reaction>
</comment>
<dbReference type="InterPro" id="IPR013221">
    <property type="entry name" value="Mur_ligase_cen"/>
</dbReference>
<dbReference type="PANTHER" id="PTHR11136">
    <property type="entry name" value="FOLYLPOLYGLUTAMATE SYNTHASE-RELATED"/>
    <property type="match status" value="1"/>
</dbReference>
<evidence type="ECO:0000313" key="14">
    <source>
        <dbReference type="EMBL" id="MDK7187158.1"/>
    </source>
</evidence>
<keyword evidence="8" id="KW-0460">Magnesium</keyword>
<reference evidence="14" key="1">
    <citation type="submission" date="2023-05" db="EMBL/GenBank/DDBJ databases">
        <title>Cataloging the Phylogenetic Diversity of Human Bladder Bacteria.</title>
        <authorList>
            <person name="Du J."/>
        </authorList>
    </citation>
    <scope>NUCLEOTIDE SEQUENCE</scope>
    <source>
        <strain evidence="14">UMB1231</strain>
    </source>
</reference>
<evidence type="ECO:0000256" key="4">
    <source>
        <dbReference type="ARBA" id="ARBA00022598"/>
    </source>
</evidence>
<dbReference type="GO" id="GO:0005524">
    <property type="term" value="F:ATP binding"/>
    <property type="evidence" value="ECO:0007669"/>
    <property type="project" value="UniProtKB-KW"/>
</dbReference>
<dbReference type="Gene3D" id="3.40.1190.10">
    <property type="entry name" value="Mur-like, catalytic domain"/>
    <property type="match status" value="1"/>
</dbReference>
<evidence type="ECO:0000256" key="3">
    <source>
        <dbReference type="ARBA" id="ARBA00013025"/>
    </source>
</evidence>
<dbReference type="GO" id="GO:0046872">
    <property type="term" value="F:metal ion binding"/>
    <property type="evidence" value="ECO:0007669"/>
    <property type="project" value="UniProtKB-KW"/>
</dbReference>
<evidence type="ECO:0000256" key="9">
    <source>
        <dbReference type="ARBA" id="ARBA00030592"/>
    </source>
</evidence>
<dbReference type="PIRSF" id="PIRSF001563">
    <property type="entry name" value="Folylpolyglu_synth"/>
    <property type="match status" value="1"/>
</dbReference>
<dbReference type="EC" id="6.3.2.17" evidence="3"/>
<dbReference type="AlphaFoldDB" id="A0AAJ1V2K8"/>
<dbReference type="GO" id="GO:0008841">
    <property type="term" value="F:dihydrofolate synthase activity"/>
    <property type="evidence" value="ECO:0007669"/>
    <property type="project" value="TreeGrafter"/>
</dbReference>
<evidence type="ECO:0000256" key="8">
    <source>
        <dbReference type="ARBA" id="ARBA00022842"/>
    </source>
</evidence>
<dbReference type="SUPFAM" id="SSF53244">
    <property type="entry name" value="MurD-like peptide ligases, peptide-binding domain"/>
    <property type="match status" value="1"/>
</dbReference>
<protein>
    <recommendedName>
        <fullName evidence="3">tetrahydrofolate synthase</fullName>
        <ecNumber evidence="3">6.3.2.17</ecNumber>
    </recommendedName>
    <alternativeName>
        <fullName evidence="9">Tetrahydrofolylpolyglutamate synthase</fullName>
    </alternativeName>
</protein>
<organism evidence="14 15">
    <name type="scientific">Facklamia hominis</name>
    <dbReference type="NCBI Taxonomy" id="178214"/>
    <lineage>
        <taxon>Bacteria</taxon>
        <taxon>Bacillati</taxon>
        <taxon>Bacillota</taxon>
        <taxon>Bacilli</taxon>
        <taxon>Lactobacillales</taxon>
        <taxon>Aerococcaceae</taxon>
        <taxon>Facklamia</taxon>
    </lineage>
</organism>
<dbReference type="Proteomes" id="UP001229251">
    <property type="component" value="Unassembled WGS sequence"/>
</dbReference>
<evidence type="ECO:0000256" key="1">
    <source>
        <dbReference type="ARBA" id="ARBA00001946"/>
    </source>
</evidence>
<keyword evidence="7 11" id="KW-0067">ATP-binding</keyword>
<comment type="similarity">
    <text evidence="2 11">Belongs to the folylpolyglutamate synthase family.</text>
</comment>
<dbReference type="Pfam" id="PF08245">
    <property type="entry name" value="Mur_ligase_M"/>
    <property type="match status" value="1"/>
</dbReference>
<feature type="domain" description="Mur ligase central" evidence="13">
    <location>
        <begin position="47"/>
        <end position="276"/>
    </location>
</feature>
<comment type="cofactor">
    <cofactor evidence="1">
        <name>Mg(2+)</name>
        <dbReference type="ChEBI" id="CHEBI:18420"/>
    </cofactor>
</comment>
<dbReference type="EMBL" id="JASOOE010000006">
    <property type="protein sequence ID" value="MDK7187158.1"/>
    <property type="molecule type" value="Genomic_DNA"/>
</dbReference>
<comment type="caution">
    <text evidence="14">The sequence shown here is derived from an EMBL/GenBank/DDBJ whole genome shotgun (WGS) entry which is preliminary data.</text>
</comment>
<evidence type="ECO:0000256" key="6">
    <source>
        <dbReference type="ARBA" id="ARBA00022741"/>
    </source>
</evidence>
<evidence type="ECO:0000256" key="10">
    <source>
        <dbReference type="ARBA" id="ARBA00047493"/>
    </source>
</evidence>
<keyword evidence="4 11" id="KW-0436">Ligase</keyword>
<name>A0AAJ1V2K8_9LACT</name>
<dbReference type="InterPro" id="IPR001645">
    <property type="entry name" value="Folylpolyglutamate_synth"/>
</dbReference>
<keyword evidence="5" id="KW-0479">Metal-binding</keyword>
<dbReference type="GO" id="GO:0004326">
    <property type="term" value="F:tetrahydrofolylpolyglutamate synthase activity"/>
    <property type="evidence" value="ECO:0007669"/>
    <property type="project" value="UniProtKB-EC"/>
</dbReference>
<proteinExistence type="inferred from homology"/>
<dbReference type="Gene3D" id="3.90.190.20">
    <property type="entry name" value="Mur ligase, C-terminal domain"/>
    <property type="match status" value="1"/>
</dbReference>
<dbReference type="InterPro" id="IPR036615">
    <property type="entry name" value="Mur_ligase_C_dom_sf"/>
</dbReference>
<gene>
    <name evidence="14" type="ORF">QP433_04105</name>
</gene>
<dbReference type="InterPro" id="IPR018109">
    <property type="entry name" value="Folylpolyglutamate_synth_CS"/>
</dbReference>
<dbReference type="GO" id="GO:0005737">
    <property type="term" value="C:cytoplasm"/>
    <property type="evidence" value="ECO:0007669"/>
    <property type="project" value="TreeGrafter"/>
</dbReference>
<evidence type="ECO:0000259" key="12">
    <source>
        <dbReference type="Pfam" id="PF02875"/>
    </source>
</evidence>
<dbReference type="Pfam" id="PF02875">
    <property type="entry name" value="Mur_ligase_C"/>
    <property type="match status" value="1"/>
</dbReference>
<evidence type="ECO:0000259" key="13">
    <source>
        <dbReference type="Pfam" id="PF08245"/>
    </source>
</evidence>
<keyword evidence="6 11" id="KW-0547">Nucleotide-binding</keyword>
<dbReference type="FunFam" id="3.40.1190.10:FF:000011">
    <property type="entry name" value="Folylpolyglutamate synthase/dihydrofolate synthase"/>
    <property type="match status" value="1"/>
</dbReference>
<dbReference type="NCBIfam" id="TIGR01499">
    <property type="entry name" value="folC"/>
    <property type="match status" value="1"/>
</dbReference>
<dbReference type="SUPFAM" id="SSF53623">
    <property type="entry name" value="MurD-like peptide ligases, catalytic domain"/>
    <property type="match status" value="1"/>
</dbReference>
<dbReference type="PANTHER" id="PTHR11136:SF0">
    <property type="entry name" value="DIHYDROFOLATE SYNTHETASE-RELATED"/>
    <property type="match status" value="1"/>
</dbReference>
<evidence type="ECO:0000256" key="5">
    <source>
        <dbReference type="ARBA" id="ARBA00022723"/>
    </source>
</evidence>
<evidence type="ECO:0000256" key="2">
    <source>
        <dbReference type="ARBA" id="ARBA00008276"/>
    </source>
</evidence>
<dbReference type="InterPro" id="IPR004101">
    <property type="entry name" value="Mur_ligase_C"/>
</dbReference>
<feature type="domain" description="Mur ligase C-terminal" evidence="12">
    <location>
        <begin position="305"/>
        <end position="431"/>
    </location>
</feature>
<dbReference type="PROSITE" id="PS01012">
    <property type="entry name" value="FOLYLPOLYGLU_SYNT_2"/>
    <property type="match status" value="1"/>
</dbReference>
<evidence type="ECO:0000256" key="7">
    <source>
        <dbReference type="ARBA" id="ARBA00022840"/>
    </source>
</evidence>
<accession>A0AAJ1V2K8</accession>
<dbReference type="InterPro" id="IPR036565">
    <property type="entry name" value="Mur-like_cat_sf"/>
</dbReference>